<dbReference type="PRINTS" id="PR00080">
    <property type="entry name" value="SDRFAMILY"/>
</dbReference>
<dbReference type="Gene3D" id="3.40.50.720">
    <property type="entry name" value="NAD(P)-binding Rossmann-like Domain"/>
    <property type="match status" value="1"/>
</dbReference>
<proteinExistence type="inferred from homology"/>
<dbReference type="InterPro" id="IPR036291">
    <property type="entry name" value="NAD(P)-bd_dom_sf"/>
</dbReference>
<gene>
    <name evidence="3" type="ORF">ACK4CP_27720</name>
</gene>
<evidence type="ECO:0000313" key="3">
    <source>
        <dbReference type="EMBL" id="MFN6554210.1"/>
    </source>
</evidence>
<dbReference type="RefSeq" id="WP_409552359.1">
    <property type="nucleotide sequence ID" value="NZ_JBKBDE010000012.1"/>
</dbReference>
<evidence type="ECO:0000256" key="2">
    <source>
        <dbReference type="ARBA" id="ARBA00023002"/>
    </source>
</evidence>
<dbReference type="SUPFAM" id="SSF51735">
    <property type="entry name" value="NAD(P)-binding Rossmann-fold domains"/>
    <property type="match status" value="1"/>
</dbReference>
<reference evidence="3 4" key="1">
    <citation type="submission" date="2024-12" db="EMBL/GenBank/DDBJ databases">
        <title>The coexistence of Mycolicibacterium septicum and Mycolicibacterium nivoides in clinical samples.</title>
        <authorList>
            <person name="Wang C."/>
            <person name="Feng Y."/>
            <person name="Zong Z."/>
        </authorList>
    </citation>
    <scope>NUCLEOTIDE SEQUENCE [LARGE SCALE GENOMIC DNA]</scope>
    <source>
        <strain evidence="3 4">120310</strain>
    </source>
</reference>
<dbReference type="Pfam" id="PF13561">
    <property type="entry name" value="adh_short_C2"/>
    <property type="match status" value="1"/>
</dbReference>
<dbReference type="InterPro" id="IPR020904">
    <property type="entry name" value="Sc_DH/Rdtase_CS"/>
</dbReference>
<evidence type="ECO:0000313" key="4">
    <source>
        <dbReference type="Proteomes" id="UP001635817"/>
    </source>
</evidence>
<evidence type="ECO:0000256" key="1">
    <source>
        <dbReference type="ARBA" id="ARBA00006484"/>
    </source>
</evidence>
<dbReference type="PROSITE" id="PS00061">
    <property type="entry name" value="ADH_SHORT"/>
    <property type="match status" value="1"/>
</dbReference>
<dbReference type="GO" id="GO:0016491">
    <property type="term" value="F:oxidoreductase activity"/>
    <property type="evidence" value="ECO:0007669"/>
    <property type="project" value="UniProtKB-KW"/>
</dbReference>
<keyword evidence="2 3" id="KW-0560">Oxidoreductase</keyword>
<dbReference type="PRINTS" id="PR00081">
    <property type="entry name" value="GDHRDH"/>
</dbReference>
<dbReference type="Proteomes" id="UP001635817">
    <property type="component" value="Unassembled WGS sequence"/>
</dbReference>
<keyword evidence="4" id="KW-1185">Reference proteome</keyword>
<comment type="caution">
    <text evidence="3">The sequence shown here is derived from an EMBL/GenBank/DDBJ whole genome shotgun (WGS) entry which is preliminary data.</text>
</comment>
<comment type="similarity">
    <text evidence="1">Belongs to the short-chain dehydrogenases/reductases (SDR) family.</text>
</comment>
<name>A0ABW9M2A4_9MYCO</name>
<dbReference type="PANTHER" id="PTHR42760">
    <property type="entry name" value="SHORT-CHAIN DEHYDROGENASES/REDUCTASES FAMILY MEMBER"/>
    <property type="match status" value="1"/>
</dbReference>
<dbReference type="PANTHER" id="PTHR42760:SF133">
    <property type="entry name" value="3-OXOACYL-[ACYL-CARRIER-PROTEIN] REDUCTASE"/>
    <property type="match status" value="1"/>
</dbReference>
<protein>
    <submittedName>
        <fullName evidence="3">SDR family NAD(P)-dependent oxidoreductase</fullName>
        <ecNumber evidence="3">1.1.1.-</ecNumber>
    </submittedName>
</protein>
<sequence length="249" mass="25867">MRRCSVRFDDNVAVVTGAASGIGRSVAMKLAEAGARVAVVDRDASGATAVAKAAGATAFVIDLAHAGEITALRDEVVSTLGLPHVIVNAAGFDVVEPFMSNEDTLWQMLVDVNFLGPVRLTRAFLEPLLAEGARTKIVNIASDAGRVGSLGETVYAGTKGGVIAFTKSLAREMARYAINVNCICPGPTDTPLFNSLPERIRNGLVRATPFGRIATPDEIADAVLFFASGAADFITGQVLSVSGGLTMAD</sequence>
<dbReference type="EC" id="1.1.1.-" evidence="3"/>
<dbReference type="InterPro" id="IPR002347">
    <property type="entry name" value="SDR_fam"/>
</dbReference>
<dbReference type="EMBL" id="JBKBDE010000012">
    <property type="protein sequence ID" value="MFN6554210.1"/>
    <property type="molecule type" value="Genomic_DNA"/>
</dbReference>
<organism evidence="3 4">
    <name type="scientific">Mycolicibacterium septicum</name>
    <dbReference type="NCBI Taxonomy" id="98668"/>
    <lineage>
        <taxon>Bacteria</taxon>
        <taxon>Bacillati</taxon>
        <taxon>Actinomycetota</taxon>
        <taxon>Actinomycetes</taxon>
        <taxon>Mycobacteriales</taxon>
        <taxon>Mycobacteriaceae</taxon>
        <taxon>Mycolicibacterium</taxon>
    </lineage>
</organism>
<accession>A0ABW9M2A4</accession>